<dbReference type="InterPro" id="IPR007729">
    <property type="entry name" value="DGOK"/>
</dbReference>
<comment type="caution">
    <text evidence="1">The sequence shown here is derived from an EMBL/GenBank/DDBJ whole genome shotgun (WGS) entry which is preliminary data.</text>
</comment>
<evidence type="ECO:0000313" key="2">
    <source>
        <dbReference type="Proteomes" id="UP000637423"/>
    </source>
</evidence>
<dbReference type="InterPro" id="IPR042257">
    <property type="entry name" value="DGOK_C"/>
</dbReference>
<dbReference type="SUPFAM" id="SSF53067">
    <property type="entry name" value="Actin-like ATPase domain"/>
    <property type="match status" value="1"/>
</dbReference>
<dbReference type="AlphaFoldDB" id="A0A916XMJ6"/>
<protein>
    <submittedName>
        <fullName evidence="1">MFS transporter</fullName>
    </submittedName>
</protein>
<organism evidence="1 2">
    <name type="scientific">Undibacterium terreum</name>
    <dbReference type="NCBI Taxonomy" id="1224302"/>
    <lineage>
        <taxon>Bacteria</taxon>
        <taxon>Pseudomonadati</taxon>
        <taxon>Pseudomonadota</taxon>
        <taxon>Betaproteobacteria</taxon>
        <taxon>Burkholderiales</taxon>
        <taxon>Oxalobacteraceae</taxon>
        <taxon>Undibacterium</taxon>
    </lineage>
</organism>
<dbReference type="Gene3D" id="3.30.420.300">
    <property type="entry name" value="2-keto-3-deoxy-galactonokinase, substrate binding domain"/>
    <property type="match status" value="1"/>
</dbReference>
<dbReference type="GO" id="GO:0034194">
    <property type="term" value="P:D-galactonate catabolic process"/>
    <property type="evidence" value="ECO:0007669"/>
    <property type="project" value="InterPro"/>
</dbReference>
<dbReference type="GO" id="GO:0008671">
    <property type="term" value="F:2-dehydro-3-deoxygalactonokinase activity"/>
    <property type="evidence" value="ECO:0007669"/>
    <property type="project" value="InterPro"/>
</dbReference>
<dbReference type="Gene3D" id="3.30.420.310">
    <property type="entry name" value="2-keto-3-deoxy-galactonokinase, C-terminal domain"/>
    <property type="match status" value="1"/>
</dbReference>
<proteinExistence type="predicted"/>
<dbReference type="InterPro" id="IPR043129">
    <property type="entry name" value="ATPase_NBD"/>
</dbReference>
<reference evidence="1" key="1">
    <citation type="journal article" date="2014" name="Int. J. Syst. Evol. Microbiol.">
        <title>Complete genome sequence of Corynebacterium casei LMG S-19264T (=DSM 44701T), isolated from a smear-ripened cheese.</title>
        <authorList>
            <consortium name="US DOE Joint Genome Institute (JGI-PGF)"/>
            <person name="Walter F."/>
            <person name="Albersmeier A."/>
            <person name="Kalinowski J."/>
            <person name="Ruckert C."/>
        </authorList>
    </citation>
    <scope>NUCLEOTIDE SEQUENCE</scope>
    <source>
        <strain evidence="1">CGMCC 1.10998</strain>
    </source>
</reference>
<reference evidence="1" key="2">
    <citation type="submission" date="2020-09" db="EMBL/GenBank/DDBJ databases">
        <authorList>
            <person name="Sun Q."/>
            <person name="Zhou Y."/>
        </authorList>
    </citation>
    <scope>NUCLEOTIDE SEQUENCE</scope>
    <source>
        <strain evidence="1">CGMCC 1.10998</strain>
    </source>
</reference>
<dbReference type="RefSeq" id="WP_188567329.1">
    <property type="nucleotide sequence ID" value="NZ_BMED01000003.1"/>
</dbReference>
<name>A0A916XMJ6_9BURK</name>
<accession>A0A916XMJ6</accession>
<gene>
    <name evidence="1" type="primary">dgoK</name>
    <name evidence="1" type="ORF">GCM10011396_34550</name>
</gene>
<dbReference type="Pfam" id="PF05035">
    <property type="entry name" value="DGOK"/>
    <property type="match status" value="1"/>
</dbReference>
<keyword evidence="2" id="KW-1185">Reference proteome</keyword>
<dbReference type="CDD" id="cd24012">
    <property type="entry name" value="ASKHA_NBD_KDGal-kinase"/>
    <property type="match status" value="1"/>
</dbReference>
<dbReference type="EMBL" id="BMED01000003">
    <property type="protein sequence ID" value="GGC84291.1"/>
    <property type="molecule type" value="Genomic_DNA"/>
</dbReference>
<dbReference type="Proteomes" id="UP000637423">
    <property type="component" value="Unassembled WGS sequence"/>
</dbReference>
<evidence type="ECO:0000313" key="1">
    <source>
        <dbReference type="EMBL" id="GGC84291.1"/>
    </source>
</evidence>
<sequence length="337" mass="35900">MNIVTIDTGTTNTRSSLWIDGQLKAQAHAEVGVRDTAINGSNAALKQAVRDTVNGALSQAGFAEEQVDLMLASGMITSNVGLSEIPHLPAPAGLQELAQGMQSVVMREVFPQPVWFIPGVRNSVDKVGLHNHEAMDMMRGEETEAMALLARLKLQGSAMIILPGSHTKLVSIDNEQRIVGCATSIAGELLQAITQHTLLKKSVEGEFASELHPEMLLAGAAAAQRTGLARACFSVRILDLFTESQLNEKANFLLGAVLSGDLLTLKNSSAIRMRPDTSIIISGKPMLRQALALLIKENGFFYGKQIVVNDEDQDNLAGFGAITIAAARGLVPQAAAQ</sequence>
<dbReference type="InterPro" id="IPR042258">
    <property type="entry name" value="DGOK_N"/>
</dbReference>